<dbReference type="PROSITE" id="PS50931">
    <property type="entry name" value="HTH_LYSR"/>
    <property type="match status" value="1"/>
</dbReference>
<sequence>MEFGTLEIFVAAVEEKSLSRAAERASLVTSAASKRISELERRLGVKLLDRHGRGVTPTPAGEVLYQQARAILRQVGQARTSLAAFSASGLPQIRLVANSSTVQQFLPREISAFAQVAPGARIDLTEAFSYDVPRLVADGEADIGLYHAAHPAAGVVSMRYRSDLEALVVPLGHPLAGRSSVALDDALDYDFLGFFPRHSLEEFLLLIGPGLSRPLRVRAQVSNPEARCGLVREGLGVAIVPSAIARHHAGRMGLAVIPMTDAWAHRQMWICVRDAAKLSSAGKAFLQQLQSRADEPPP</sequence>
<dbReference type="Proteomes" id="UP000464787">
    <property type="component" value="Chromosome"/>
</dbReference>
<dbReference type="RefSeq" id="WP_160550388.1">
    <property type="nucleotide sequence ID" value="NZ_CP047650.1"/>
</dbReference>
<organism evidence="6 7">
    <name type="scientific">Xylophilus rhododendri</name>
    <dbReference type="NCBI Taxonomy" id="2697032"/>
    <lineage>
        <taxon>Bacteria</taxon>
        <taxon>Pseudomonadati</taxon>
        <taxon>Pseudomonadota</taxon>
        <taxon>Betaproteobacteria</taxon>
        <taxon>Burkholderiales</taxon>
        <taxon>Xylophilus</taxon>
    </lineage>
</organism>
<accession>A0A857IZ51</accession>
<dbReference type="Pfam" id="PF00126">
    <property type="entry name" value="HTH_1"/>
    <property type="match status" value="1"/>
</dbReference>
<dbReference type="InterPro" id="IPR036390">
    <property type="entry name" value="WH_DNA-bd_sf"/>
</dbReference>
<evidence type="ECO:0000256" key="2">
    <source>
        <dbReference type="ARBA" id="ARBA00023015"/>
    </source>
</evidence>
<dbReference type="PANTHER" id="PTHR30419">
    <property type="entry name" value="HTH-TYPE TRANSCRIPTIONAL REGULATOR YBHD"/>
    <property type="match status" value="1"/>
</dbReference>
<keyword evidence="4" id="KW-0804">Transcription</keyword>
<protein>
    <submittedName>
        <fullName evidence="6">LysR family transcriptional regulator</fullName>
    </submittedName>
</protein>
<dbReference type="Pfam" id="PF03466">
    <property type="entry name" value="LysR_substrate"/>
    <property type="match status" value="1"/>
</dbReference>
<dbReference type="EMBL" id="CP047650">
    <property type="protein sequence ID" value="QHI96870.1"/>
    <property type="molecule type" value="Genomic_DNA"/>
</dbReference>
<dbReference type="InterPro" id="IPR005119">
    <property type="entry name" value="LysR_subst-bd"/>
</dbReference>
<dbReference type="GO" id="GO:0003700">
    <property type="term" value="F:DNA-binding transcription factor activity"/>
    <property type="evidence" value="ECO:0007669"/>
    <property type="project" value="InterPro"/>
</dbReference>
<feature type="domain" description="HTH lysR-type" evidence="5">
    <location>
        <begin position="1"/>
        <end position="58"/>
    </location>
</feature>
<evidence type="ECO:0000256" key="3">
    <source>
        <dbReference type="ARBA" id="ARBA00023125"/>
    </source>
</evidence>
<gene>
    <name evidence="6" type="ORF">GT347_01995</name>
</gene>
<reference evidence="6 7" key="1">
    <citation type="submission" date="2020-01" db="EMBL/GenBank/DDBJ databases">
        <title>Genome sequencing of strain KACC 21265.</title>
        <authorList>
            <person name="Heo J."/>
            <person name="Kim S.-J."/>
            <person name="Kim J.-S."/>
            <person name="Hong S.-B."/>
            <person name="Kwon S.-W."/>
        </authorList>
    </citation>
    <scope>NUCLEOTIDE SEQUENCE [LARGE SCALE GENOMIC DNA]</scope>
    <source>
        <strain evidence="6 7">KACC 21265</strain>
    </source>
</reference>
<dbReference type="InterPro" id="IPR050950">
    <property type="entry name" value="HTH-type_LysR_regulators"/>
</dbReference>
<name>A0A857IZ51_9BURK</name>
<dbReference type="SUPFAM" id="SSF53850">
    <property type="entry name" value="Periplasmic binding protein-like II"/>
    <property type="match status" value="1"/>
</dbReference>
<evidence type="ECO:0000256" key="4">
    <source>
        <dbReference type="ARBA" id="ARBA00023163"/>
    </source>
</evidence>
<dbReference type="GO" id="GO:0005829">
    <property type="term" value="C:cytosol"/>
    <property type="evidence" value="ECO:0007669"/>
    <property type="project" value="TreeGrafter"/>
</dbReference>
<keyword evidence="2" id="KW-0805">Transcription regulation</keyword>
<dbReference type="InterPro" id="IPR036388">
    <property type="entry name" value="WH-like_DNA-bd_sf"/>
</dbReference>
<dbReference type="InterPro" id="IPR000847">
    <property type="entry name" value="LysR_HTH_N"/>
</dbReference>
<dbReference type="FunFam" id="1.10.10.10:FF:000001">
    <property type="entry name" value="LysR family transcriptional regulator"/>
    <property type="match status" value="1"/>
</dbReference>
<evidence type="ECO:0000259" key="5">
    <source>
        <dbReference type="PROSITE" id="PS50931"/>
    </source>
</evidence>
<keyword evidence="3" id="KW-0238">DNA-binding</keyword>
<dbReference type="AlphaFoldDB" id="A0A857IZ51"/>
<dbReference type="SUPFAM" id="SSF46785">
    <property type="entry name" value="Winged helix' DNA-binding domain"/>
    <property type="match status" value="1"/>
</dbReference>
<dbReference type="Gene3D" id="1.10.10.10">
    <property type="entry name" value="Winged helix-like DNA-binding domain superfamily/Winged helix DNA-binding domain"/>
    <property type="match status" value="1"/>
</dbReference>
<evidence type="ECO:0000313" key="7">
    <source>
        <dbReference type="Proteomes" id="UP000464787"/>
    </source>
</evidence>
<keyword evidence="7" id="KW-1185">Reference proteome</keyword>
<dbReference type="PANTHER" id="PTHR30419:SF2">
    <property type="entry name" value="LYSR FAMILY TRANSCRIPTIONAL REGULATOR"/>
    <property type="match status" value="1"/>
</dbReference>
<dbReference type="Gene3D" id="3.40.190.290">
    <property type="match status" value="1"/>
</dbReference>
<dbReference type="KEGG" id="xyk:GT347_01995"/>
<dbReference type="GO" id="GO:0003677">
    <property type="term" value="F:DNA binding"/>
    <property type="evidence" value="ECO:0007669"/>
    <property type="project" value="UniProtKB-KW"/>
</dbReference>
<evidence type="ECO:0000256" key="1">
    <source>
        <dbReference type="ARBA" id="ARBA00009437"/>
    </source>
</evidence>
<comment type="similarity">
    <text evidence="1">Belongs to the LysR transcriptional regulatory family.</text>
</comment>
<evidence type="ECO:0000313" key="6">
    <source>
        <dbReference type="EMBL" id="QHI96870.1"/>
    </source>
</evidence>
<proteinExistence type="inferred from homology"/>